<dbReference type="InterPro" id="IPR033875">
    <property type="entry name" value="FlhG"/>
</dbReference>
<keyword evidence="2" id="KW-0067">ATP-binding</keyword>
<accession>A0ABV8B096</accession>
<evidence type="ECO:0000313" key="3">
    <source>
        <dbReference type="EMBL" id="MFC3882554.1"/>
    </source>
</evidence>
<organism evidence="3 4">
    <name type="scientific">Bacillus songklensis</name>
    <dbReference type="NCBI Taxonomy" id="1069116"/>
    <lineage>
        <taxon>Bacteria</taxon>
        <taxon>Bacillati</taxon>
        <taxon>Bacillota</taxon>
        <taxon>Bacilli</taxon>
        <taxon>Bacillales</taxon>
        <taxon>Bacillaceae</taxon>
        <taxon>Bacillus</taxon>
    </lineage>
</organism>
<name>A0ABV8B096_9BACI</name>
<sequence>MKDQAESLRMQLQHLQQQRDAKAIAVLSGKGGVGKSNFSLNFSLRLSKKGYGVLLCDMDIGMGNIDILMGLSTSHTLVDMFEKQLPIHKVIQKGPGDLSYIAGGTGIASIFELSSERVERLITEFSTILQSYDYVIFDMGAGMSEGMVQFLKAVNEIVIITTPEPTSITDAYAAIKFLSMNDISVKHSLVINKADSYQEGISVYERLNSVIKRFLHKESHLLGVIPDDKSVGRAVVRQVPFILFDPKSAASKAIGDVTSRYLLNTSVKLPETKPLSFIERLRKHFLER</sequence>
<dbReference type="Proteomes" id="UP001595752">
    <property type="component" value="Unassembled WGS sequence"/>
</dbReference>
<proteinExistence type="predicted"/>
<dbReference type="CDD" id="cd02038">
    <property type="entry name" value="FlhG-like"/>
    <property type="match status" value="1"/>
</dbReference>
<dbReference type="Gene3D" id="3.40.50.300">
    <property type="entry name" value="P-loop containing nucleotide triphosphate hydrolases"/>
    <property type="match status" value="1"/>
</dbReference>
<keyword evidence="4" id="KW-1185">Reference proteome</keyword>
<dbReference type="Pfam" id="PF10609">
    <property type="entry name" value="ParA"/>
    <property type="match status" value="1"/>
</dbReference>
<dbReference type="InterPro" id="IPR025501">
    <property type="entry name" value="MinD_FleN"/>
</dbReference>
<reference evidence="4" key="1">
    <citation type="journal article" date="2019" name="Int. J. Syst. Evol. Microbiol.">
        <title>The Global Catalogue of Microorganisms (GCM) 10K type strain sequencing project: providing services to taxonomists for standard genome sequencing and annotation.</title>
        <authorList>
            <consortium name="The Broad Institute Genomics Platform"/>
            <consortium name="The Broad Institute Genome Sequencing Center for Infectious Disease"/>
            <person name="Wu L."/>
            <person name="Ma J."/>
        </authorList>
    </citation>
    <scope>NUCLEOTIDE SEQUENCE [LARGE SCALE GENOMIC DNA]</scope>
    <source>
        <strain evidence="4">CCUG 61889</strain>
    </source>
</reference>
<protein>
    <submittedName>
        <fullName evidence="3">MinD/ParA family protein</fullName>
    </submittedName>
</protein>
<comment type="caution">
    <text evidence="3">The sequence shown here is derived from an EMBL/GenBank/DDBJ whole genome shotgun (WGS) entry which is preliminary data.</text>
</comment>
<keyword evidence="1" id="KW-0547">Nucleotide-binding</keyword>
<dbReference type="PANTHER" id="PTHR43384:SF4">
    <property type="entry name" value="CELLULOSE BIOSYNTHESIS PROTEIN BCSQ-RELATED"/>
    <property type="match status" value="1"/>
</dbReference>
<dbReference type="InterPro" id="IPR027417">
    <property type="entry name" value="P-loop_NTPase"/>
</dbReference>
<evidence type="ECO:0000256" key="1">
    <source>
        <dbReference type="ARBA" id="ARBA00022741"/>
    </source>
</evidence>
<dbReference type="SUPFAM" id="SSF52540">
    <property type="entry name" value="P-loop containing nucleoside triphosphate hydrolases"/>
    <property type="match status" value="1"/>
</dbReference>
<evidence type="ECO:0000313" key="4">
    <source>
        <dbReference type="Proteomes" id="UP001595752"/>
    </source>
</evidence>
<dbReference type="RefSeq" id="WP_377913548.1">
    <property type="nucleotide sequence ID" value="NZ_JBHRZT010000020.1"/>
</dbReference>
<dbReference type="PANTHER" id="PTHR43384">
    <property type="entry name" value="SEPTUM SITE-DETERMINING PROTEIN MIND HOMOLOG, CHLOROPLASTIC-RELATED"/>
    <property type="match status" value="1"/>
</dbReference>
<dbReference type="EMBL" id="JBHRZT010000020">
    <property type="protein sequence ID" value="MFC3882554.1"/>
    <property type="molecule type" value="Genomic_DNA"/>
</dbReference>
<dbReference type="InterPro" id="IPR033756">
    <property type="entry name" value="YlxH/NBP35"/>
</dbReference>
<dbReference type="PIRSF" id="PIRSF003092">
    <property type="entry name" value="MinD"/>
    <property type="match status" value="1"/>
</dbReference>
<evidence type="ECO:0000256" key="2">
    <source>
        <dbReference type="ARBA" id="ARBA00022840"/>
    </source>
</evidence>
<dbReference type="InterPro" id="IPR050625">
    <property type="entry name" value="ParA/MinD_ATPase"/>
</dbReference>
<gene>
    <name evidence="3" type="ORF">ACFOU2_03265</name>
</gene>